<accession>A0ABT9BL72</accession>
<name>A0ABT9BL72_9MICO</name>
<keyword evidence="2" id="KW-1185">Reference proteome</keyword>
<proteinExistence type="predicted"/>
<dbReference type="EMBL" id="JAUQUB010000001">
    <property type="protein sequence ID" value="MDO7881760.1"/>
    <property type="molecule type" value="Genomic_DNA"/>
</dbReference>
<organism evidence="1 2">
    <name type="scientific">Antiquaquibacter soli</name>
    <dbReference type="NCBI Taxonomy" id="3064523"/>
    <lineage>
        <taxon>Bacteria</taxon>
        <taxon>Bacillati</taxon>
        <taxon>Actinomycetota</taxon>
        <taxon>Actinomycetes</taxon>
        <taxon>Micrococcales</taxon>
        <taxon>Microbacteriaceae</taxon>
        <taxon>Antiquaquibacter</taxon>
    </lineage>
</organism>
<protein>
    <submittedName>
        <fullName evidence="1">Uncharacterized protein</fullName>
    </submittedName>
</protein>
<evidence type="ECO:0000313" key="2">
    <source>
        <dbReference type="Proteomes" id="UP001241072"/>
    </source>
</evidence>
<dbReference type="Proteomes" id="UP001241072">
    <property type="component" value="Unassembled WGS sequence"/>
</dbReference>
<evidence type="ECO:0000313" key="1">
    <source>
        <dbReference type="EMBL" id="MDO7881760.1"/>
    </source>
</evidence>
<gene>
    <name evidence="1" type="ORF">Q5716_05910</name>
</gene>
<dbReference type="RefSeq" id="WP_305002162.1">
    <property type="nucleotide sequence ID" value="NZ_JAUQUB010000001.1"/>
</dbReference>
<reference evidence="1 2" key="1">
    <citation type="submission" date="2023-07" db="EMBL/GenBank/DDBJ databases">
        <title>Protaetiibacter sp. nov WY-16 isolated from soil.</title>
        <authorList>
            <person name="Liu B."/>
            <person name="Wan Y."/>
        </authorList>
    </citation>
    <scope>NUCLEOTIDE SEQUENCE [LARGE SCALE GENOMIC DNA]</scope>
    <source>
        <strain evidence="1 2">WY-16</strain>
    </source>
</reference>
<comment type="caution">
    <text evidence="1">The sequence shown here is derived from an EMBL/GenBank/DDBJ whole genome shotgun (WGS) entry which is preliminary data.</text>
</comment>
<sequence length="55" mass="6084">MTDTDYTEASEVEAALVPRLRLIEDQPLDARAASFAQIHDELRARLEGGDAPSRD</sequence>